<dbReference type="EMBL" id="WOSY01000007">
    <property type="protein sequence ID" value="NHN88831.1"/>
    <property type="molecule type" value="Genomic_DNA"/>
</dbReference>
<evidence type="ECO:0000313" key="3">
    <source>
        <dbReference type="EMBL" id="NHN88831.1"/>
    </source>
</evidence>
<keyword evidence="1" id="KW-0560">Oxidoreductase</keyword>
<comment type="caution">
    <text evidence="3">The sequence shown here is derived from an EMBL/GenBank/DDBJ whole genome shotgun (WGS) entry which is preliminary data.</text>
</comment>
<feature type="domain" description="Flavin reductase like" evidence="2">
    <location>
        <begin position="23"/>
        <end position="170"/>
    </location>
</feature>
<dbReference type="Proteomes" id="UP000631653">
    <property type="component" value="Unassembled WGS sequence"/>
</dbReference>
<evidence type="ECO:0000256" key="1">
    <source>
        <dbReference type="ARBA" id="ARBA00023002"/>
    </source>
</evidence>
<name>A0ABX0JZC9_9PROT</name>
<protein>
    <submittedName>
        <fullName evidence="3">Flavin reductase</fullName>
    </submittedName>
</protein>
<gene>
    <name evidence="3" type="ORF">GOB81_09325</name>
</gene>
<organism evidence="3 4">
    <name type="scientific">Acetobacter conturbans</name>
    <dbReference type="NCBI Taxonomy" id="1737472"/>
    <lineage>
        <taxon>Bacteria</taxon>
        <taxon>Pseudomonadati</taxon>
        <taxon>Pseudomonadota</taxon>
        <taxon>Alphaproteobacteria</taxon>
        <taxon>Acetobacterales</taxon>
        <taxon>Acetobacteraceae</taxon>
        <taxon>Acetobacter</taxon>
    </lineage>
</organism>
<dbReference type="InterPro" id="IPR012349">
    <property type="entry name" value="Split_barrel_FMN-bd"/>
</dbReference>
<dbReference type="Gene3D" id="2.30.110.10">
    <property type="entry name" value="Electron Transport, Fmn-binding Protein, Chain A"/>
    <property type="match status" value="1"/>
</dbReference>
<keyword evidence="4" id="KW-1185">Reference proteome</keyword>
<dbReference type="InterPro" id="IPR002563">
    <property type="entry name" value="Flavin_Rdtase-like_dom"/>
</dbReference>
<sequence>MPPEDVLTLAASSLAPDLFREAMSRLGAPVTLVTTDGPGGRHGLTVSAISSVSDTPPTVLVCLNRSNRSHEAFLQNGVVGISILGQGHDKMAGVFASSRRASDEKFASGVWRTGHTGAPLLDDAVVTLDCSIGDVRTSGTHDVLFCSVEAIALGNPSHAALAWFARAFHHLPLVHPSTFRTGSGQD</sequence>
<dbReference type="InterPro" id="IPR050268">
    <property type="entry name" value="NADH-dep_flavin_reductase"/>
</dbReference>
<dbReference type="PANTHER" id="PTHR30466:SF1">
    <property type="entry name" value="FMN REDUCTASE (NADH) RUTF"/>
    <property type="match status" value="1"/>
</dbReference>
<dbReference type="RefSeq" id="WP_173570140.1">
    <property type="nucleotide sequence ID" value="NZ_WOSY01000007.1"/>
</dbReference>
<proteinExistence type="predicted"/>
<evidence type="ECO:0000313" key="4">
    <source>
        <dbReference type="Proteomes" id="UP000631653"/>
    </source>
</evidence>
<dbReference type="PANTHER" id="PTHR30466">
    <property type="entry name" value="FLAVIN REDUCTASE"/>
    <property type="match status" value="1"/>
</dbReference>
<evidence type="ECO:0000259" key="2">
    <source>
        <dbReference type="SMART" id="SM00903"/>
    </source>
</evidence>
<dbReference type="SMART" id="SM00903">
    <property type="entry name" value="Flavin_Reduct"/>
    <property type="match status" value="1"/>
</dbReference>
<accession>A0ABX0JZC9</accession>
<reference evidence="3 4" key="1">
    <citation type="journal article" date="2020" name="Int. J. Syst. Evol. Microbiol.">
        <title>Novel acetic acid bacteria from cider fermentations: Acetobacter conturbans sp. nov. and Acetobacter fallax sp. nov.</title>
        <authorList>
            <person name="Sombolestani A.S."/>
            <person name="Cleenwerck I."/>
            <person name="Cnockaert M."/>
            <person name="Borremans W."/>
            <person name="Wieme A.D."/>
            <person name="De Vuyst L."/>
            <person name="Vandamme P."/>
        </authorList>
    </citation>
    <scope>NUCLEOTIDE SEQUENCE [LARGE SCALE GENOMIC DNA]</scope>
    <source>
        <strain evidence="3 4">LMG 1627</strain>
    </source>
</reference>
<dbReference type="SUPFAM" id="SSF50475">
    <property type="entry name" value="FMN-binding split barrel"/>
    <property type="match status" value="1"/>
</dbReference>
<dbReference type="Pfam" id="PF01613">
    <property type="entry name" value="Flavin_Reduct"/>
    <property type="match status" value="1"/>
</dbReference>